<gene>
    <name evidence="2" type="ORF">SAMN04488541_101421</name>
</gene>
<keyword evidence="3" id="KW-1185">Reference proteome</keyword>
<dbReference type="GO" id="GO:0042834">
    <property type="term" value="F:peptidoglycan binding"/>
    <property type="evidence" value="ECO:0007669"/>
    <property type="project" value="InterPro"/>
</dbReference>
<organism evidence="2 3">
    <name type="scientific">Thermoflexibacter ruber</name>
    <dbReference type="NCBI Taxonomy" id="1003"/>
    <lineage>
        <taxon>Bacteria</taxon>
        <taxon>Pseudomonadati</taxon>
        <taxon>Bacteroidota</taxon>
        <taxon>Cytophagia</taxon>
        <taxon>Cytophagales</taxon>
        <taxon>Thermoflexibacteraceae</taxon>
        <taxon>Thermoflexibacter</taxon>
    </lineage>
</organism>
<evidence type="ECO:0000313" key="3">
    <source>
        <dbReference type="Proteomes" id="UP000199513"/>
    </source>
</evidence>
<dbReference type="Proteomes" id="UP000199513">
    <property type="component" value="Unassembled WGS sequence"/>
</dbReference>
<reference evidence="2 3" key="1">
    <citation type="submission" date="2016-10" db="EMBL/GenBank/DDBJ databases">
        <authorList>
            <person name="de Groot N.N."/>
        </authorList>
    </citation>
    <scope>NUCLEOTIDE SEQUENCE [LARGE SCALE GENOMIC DNA]</scope>
    <source>
        <strain>GEY</strain>
        <strain evidence="3">DSM 9560</strain>
    </source>
</reference>
<dbReference type="InterPro" id="IPR036680">
    <property type="entry name" value="SPOR-like_sf"/>
</dbReference>
<feature type="domain" description="SPOR" evidence="1">
    <location>
        <begin position="299"/>
        <end position="382"/>
    </location>
</feature>
<dbReference type="InterPro" id="IPR007730">
    <property type="entry name" value="SPOR-like_dom"/>
</dbReference>
<dbReference type="EMBL" id="FONY01000014">
    <property type="protein sequence ID" value="SFF05113.1"/>
    <property type="molecule type" value="Genomic_DNA"/>
</dbReference>
<sequence>MYISKYALLEGKKIRCMKILYTLFLSIIFANALHAQFGKDPNKYSFGKLTQERVSKSKQLTAAGVKESKDTTFTNYNNGSVPMRLFFVNAKSKDASSTTGIYLNNQRFSFYCDVEKAFRQSTSNFLDIYEFSYLGRKYLCLVSLRDDCIDKSCDFKCYNLFDISNPKRIEQVAFSSVHNGVDTFGDFNFDGIMDFVRAVPQDPDNRTKGAVKVEGNTFTVTAYTVGLGSCVQLKNRKGQAHYIFAQGDKEANEFEVIQQDWLIPLKNKVGEEVEKVESKEPIIPFDPKESVLYNMKGEKVDKSNWGLEIFKFADLEGALKFCEELRSRKFEEVYLMPDQYNKRIYYYVYVGNYYDKAEGTNDQTRLKKIGLNSSFRDFKARYSTSD</sequence>
<dbReference type="SUPFAM" id="SSF110997">
    <property type="entry name" value="Sporulation related repeat"/>
    <property type="match status" value="1"/>
</dbReference>
<dbReference type="AlphaFoldDB" id="A0A1I2FJE0"/>
<name>A0A1I2FJE0_9BACT</name>
<protein>
    <submittedName>
        <fullName evidence="2">Sporulation related domain-containing protein</fullName>
    </submittedName>
</protein>
<accession>A0A1I2FJE0</accession>
<dbReference type="PROSITE" id="PS51724">
    <property type="entry name" value="SPOR"/>
    <property type="match status" value="1"/>
</dbReference>
<evidence type="ECO:0000259" key="1">
    <source>
        <dbReference type="PROSITE" id="PS51724"/>
    </source>
</evidence>
<dbReference type="STRING" id="1003.SAMN04488541_101421"/>
<dbReference type="Pfam" id="PF05036">
    <property type="entry name" value="SPOR"/>
    <property type="match status" value="1"/>
</dbReference>
<evidence type="ECO:0000313" key="2">
    <source>
        <dbReference type="EMBL" id="SFF05113.1"/>
    </source>
</evidence>
<proteinExistence type="predicted"/>